<protein>
    <submittedName>
        <fullName evidence="2">DUF427 domain-containing protein</fullName>
    </submittedName>
</protein>
<feature type="domain" description="DUF427" evidence="1">
    <location>
        <begin position="161"/>
        <end position="257"/>
    </location>
</feature>
<dbReference type="InterPro" id="IPR038694">
    <property type="entry name" value="DUF427_sf"/>
</dbReference>
<dbReference type="InterPro" id="IPR007361">
    <property type="entry name" value="DUF427"/>
</dbReference>
<organism evidence="2">
    <name type="scientific">Sinomonas puerhi</name>
    <dbReference type="NCBI Taxonomy" id="3238584"/>
    <lineage>
        <taxon>Bacteria</taxon>
        <taxon>Bacillati</taxon>
        <taxon>Actinomycetota</taxon>
        <taxon>Actinomycetes</taxon>
        <taxon>Micrococcales</taxon>
        <taxon>Micrococcaceae</taxon>
        <taxon>Sinomonas</taxon>
    </lineage>
</organism>
<dbReference type="PANTHER" id="PTHR34310:SF9">
    <property type="entry name" value="BLR5716 PROTEIN"/>
    <property type="match status" value="1"/>
</dbReference>
<sequence length="277" mass="30458">MAVRISHELKRLGPQLRYEPTPKRLRARFGDAPVLDSRRAVVLWEPERYLPVHAVPEDDVVARLEPLGAESGPAPHLPGPASSPYPFSPHTADGEPLTVVVGGTDGARLPDAAFRLADPDLAGYVAFDTDAFTWFEEDEPVIGHPRDPFSRIDMRATGVRMRVTLDGVVLAESSETVRLFEGRLPPRTYFRPEDVVWDRLEPDSLRTICPYKGVAVYWSAPGLGDGRPLAWSYGAGAPGLPGFPEMAQIHGRVAFFDERVDTEADGAAVPRPQTSWT</sequence>
<dbReference type="RefSeq" id="WP_369045234.1">
    <property type="nucleotide sequence ID" value="NZ_CP163302.1"/>
</dbReference>
<dbReference type="Gene3D" id="2.170.150.40">
    <property type="entry name" value="Domain of unknown function (DUF427)"/>
    <property type="match status" value="2"/>
</dbReference>
<reference evidence="2" key="1">
    <citation type="submission" date="2024-07" db="EMBL/GenBank/DDBJ databases">
        <authorList>
            <person name="fu j."/>
        </authorList>
    </citation>
    <scope>NUCLEOTIDE SEQUENCE</scope>
    <source>
        <strain evidence="2">P10A9</strain>
    </source>
</reference>
<dbReference type="AlphaFoldDB" id="A0AB39L2L3"/>
<gene>
    <name evidence="2" type="ORF">AB5L97_14880</name>
</gene>
<evidence type="ECO:0000313" key="2">
    <source>
        <dbReference type="EMBL" id="XDP44544.1"/>
    </source>
</evidence>
<evidence type="ECO:0000259" key="1">
    <source>
        <dbReference type="Pfam" id="PF04248"/>
    </source>
</evidence>
<name>A0AB39L2L3_9MICC</name>
<dbReference type="EMBL" id="CP163302">
    <property type="protein sequence ID" value="XDP44544.1"/>
    <property type="molecule type" value="Genomic_DNA"/>
</dbReference>
<dbReference type="PANTHER" id="PTHR34310">
    <property type="entry name" value="DUF427 DOMAIN PROTEIN (AFU_ORTHOLOGUE AFUA_3G02220)"/>
    <property type="match status" value="1"/>
</dbReference>
<accession>A0AB39L2L3</accession>
<dbReference type="KEGG" id="spue:AB5L97_14880"/>
<dbReference type="Pfam" id="PF04248">
    <property type="entry name" value="NTP_transf_9"/>
    <property type="match status" value="1"/>
</dbReference>
<proteinExistence type="predicted"/>